<dbReference type="NCBIfam" id="TIGR03803">
    <property type="entry name" value="Gloeo_Verruco"/>
    <property type="match status" value="7"/>
</dbReference>
<protein>
    <submittedName>
        <fullName evidence="2">Uncharacterized protein</fullName>
    </submittedName>
</protein>
<comment type="caution">
    <text evidence="2">The sequence shown here is derived from an EMBL/GenBank/DDBJ whole genome shotgun (WGS) entry which is preliminary data.</text>
</comment>
<gene>
    <name evidence="2" type="ORF">GCM10009107_11760</name>
</gene>
<feature type="signal peptide" evidence="1">
    <location>
        <begin position="1"/>
        <end position="35"/>
    </location>
</feature>
<accession>A0ABP3V2G4</accession>
<keyword evidence="1" id="KW-0732">Signal</keyword>
<organism evidence="2 3">
    <name type="scientific">Ideonella azotifigens</name>
    <dbReference type="NCBI Taxonomy" id="513160"/>
    <lineage>
        <taxon>Bacteria</taxon>
        <taxon>Pseudomonadati</taxon>
        <taxon>Pseudomonadota</taxon>
        <taxon>Betaproteobacteria</taxon>
        <taxon>Burkholderiales</taxon>
        <taxon>Sphaerotilaceae</taxon>
        <taxon>Ideonella</taxon>
    </lineage>
</organism>
<evidence type="ECO:0000256" key="1">
    <source>
        <dbReference type="SAM" id="SignalP"/>
    </source>
</evidence>
<dbReference type="RefSeq" id="WP_141287386.1">
    <property type="nucleotide sequence ID" value="NZ_BAAAEW010000006.1"/>
</dbReference>
<keyword evidence="3" id="KW-1185">Reference proteome</keyword>
<evidence type="ECO:0000313" key="2">
    <source>
        <dbReference type="EMBL" id="GAA0745408.1"/>
    </source>
</evidence>
<dbReference type="InterPro" id="IPR022519">
    <property type="entry name" value="Gloeo/Verruco_rpt"/>
</dbReference>
<sequence length="421" mass="44271">MASRFISSRARGWQFAALALSASMLLGLPMQAAQAAGGAAKVAIATTPIPATMSQLYAFKLDDGQDGRTELVRGSDGAWYGVTIGGTGDYLHGAMFRLNDKGIVKMLAGFPGNETMGGQPGSTPVEGADGALYGTTQLGGANNYGTVYRFDKKTHEVKTLYSFSPLQPFAIVSYTFLTAGPDGWLYGTSANDGSSDNGMIFKLRTDGSGYQVLHNFTGGSDDGAHPLAPMMLSKDGWLYGTTRSGGDSNVGVIFRLNPADGGFQTVNHMHSGGEQDPALSSAALIEDAEGNLYGVSEYGGEFGDGAVFKRGTDGTITTLSSFIHHGVHPYGPTTRLARREDGVLFGTTRWGGHNKRGALYAIKPKNNTFQILHNFGEGGKQDGRFPWGGTTLAADGNLYGMTAGGGSKYSNGTLYKVTLTP</sequence>
<proteinExistence type="predicted"/>
<reference evidence="3" key="1">
    <citation type="journal article" date="2019" name="Int. J. Syst. Evol. Microbiol.">
        <title>The Global Catalogue of Microorganisms (GCM) 10K type strain sequencing project: providing services to taxonomists for standard genome sequencing and annotation.</title>
        <authorList>
            <consortium name="The Broad Institute Genomics Platform"/>
            <consortium name="The Broad Institute Genome Sequencing Center for Infectious Disease"/>
            <person name="Wu L."/>
            <person name="Ma J."/>
        </authorList>
    </citation>
    <scope>NUCLEOTIDE SEQUENCE [LARGE SCALE GENOMIC DNA]</scope>
    <source>
        <strain evidence="3">JCM 15503</strain>
    </source>
</reference>
<dbReference type="Proteomes" id="UP001500279">
    <property type="component" value="Unassembled WGS sequence"/>
</dbReference>
<dbReference type="EMBL" id="BAAAEW010000006">
    <property type="protein sequence ID" value="GAA0745408.1"/>
    <property type="molecule type" value="Genomic_DNA"/>
</dbReference>
<evidence type="ECO:0000313" key="3">
    <source>
        <dbReference type="Proteomes" id="UP001500279"/>
    </source>
</evidence>
<feature type="chain" id="PRO_5047475976" evidence="1">
    <location>
        <begin position="36"/>
        <end position="421"/>
    </location>
</feature>
<name>A0ABP3V2G4_9BURK</name>
<dbReference type="SUPFAM" id="SSF63829">
    <property type="entry name" value="Calcium-dependent phosphotriesterase"/>
    <property type="match status" value="1"/>
</dbReference>